<comment type="caution">
    <text evidence="12">The sequence shown here is derived from an EMBL/GenBank/DDBJ whole genome shotgun (WGS) entry which is preliminary data.</text>
</comment>
<dbReference type="GO" id="GO:0005524">
    <property type="term" value="F:ATP binding"/>
    <property type="evidence" value="ECO:0007669"/>
    <property type="project" value="UniProtKB-UniRule"/>
</dbReference>
<evidence type="ECO:0000313" key="12">
    <source>
        <dbReference type="EMBL" id="EPD97426.1"/>
    </source>
</evidence>
<evidence type="ECO:0000256" key="11">
    <source>
        <dbReference type="HAMAP-Rule" id="MF_01633"/>
    </source>
</evidence>
<feature type="binding site" evidence="11">
    <location>
        <position position="226"/>
    </location>
    <ligand>
        <name>Zn(2+)</name>
        <dbReference type="ChEBI" id="CHEBI:29105"/>
    </ligand>
</feature>
<dbReference type="STRING" id="1203554.HMPREF1476_02479"/>
<feature type="binding site" evidence="11">
    <location>
        <begin position="20"/>
        <end position="30"/>
    </location>
    <ligand>
        <name>ATP</name>
        <dbReference type="ChEBI" id="CHEBI:30616"/>
    </ligand>
</feature>
<keyword evidence="5 11" id="KW-0671">Queuosine biosynthesis</keyword>
<dbReference type="SUPFAM" id="SSF52402">
    <property type="entry name" value="Adenine nucleotide alpha hydrolases-like"/>
    <property type="match status" value="1"/>
</dbReference>
<dbReference type="Pfam" id="PF06508">
    <property type="entry name" value="QueC"/>
    <property type="match status" value="1"/>
</dbReference>
<sequence>MTQFTEYASVGREMAALVLFSGGQDSTTCLGWALERFGRVETIGVDYGQRHQAELECRVRVREKMAQLKPQWGERLGDDHLLKLPVLGEIADCALTDERRIAFEASGLPNTFVPGRNLLFFTLAASLAYRRGLRVLVGGMCETDYSGYPDCRDNTLKSLQVTLDLGLDMPFIIETPLMRLSKAETWALAEHVGGDPFVELVRNDTHTCYMGDHQHRHVWGYGCGECPACKLRAQGWASWSEHARFADASTVV</sequence>
<dbReference type="RefSeq" id="WP_005431705.1">
    <property type="nucleotide sequence ID" value="NZ_KE150482.1"/>
</dbReference>
<dbReference type="Proteomes" id="UP000014400">
    <property type="component" value="Unassembled WGS sequence"/>
</dbReference>
<dbReference type="EC" id="6.3.4.20" evidence="9 11"/>
<keyword evidence="13" id="KW-1185">Reference proteome</keyword>
<dbReference type="PANTHER" id="PTHR42914:SF1">
    <property type="entry name" value="7-CYANO-7-DEAZAGUANINE SYNTHASE"/>
    <property type="match status" value="1"/>
</dbReference>
<dbReference type="InterPro" id="IPR014729">
    <property type="entry name" value="Rossmann-like_a/b/a_fold"/>
</dbReference>
<keyword evidence="2 11" id="KW-0436">Ligase</keyword>
<proteinExistence type="inferred from homology"/>
<protein>
    <recommendedName>
        <fullName evidence="9 11">7-cyano-7-deazaguanine synthase</fullName>
        <ecNumber evidence="9 11">6.3.4.20</ecNumber>
    </recommendedName>
    <alternativeName>
        <fullName evidence="11">7-cyano-7-carbaguanine synthase</fullName>
    </alternativeName>
    <alternativeName>
        <fullName evidence="11">PreQ(0) synthase</fullName>
    </alternativeName>
    <alternativeName>
        <fullName evidence="11">Queuosine biosynthesis protein QueC</fullName>
    </alternativeName>
</protein>
<evidence type="ECO:0000256" key="10">
    <source>
        <dbReference type="ARBA" id="ARBA00047890"/>
    </source>
</evidence>
<feature type="binding site" evidence="11">
    <location>
        <position position="229"/>
    </location>
    <ligand>
        <name>Zn(2+)</name>
        <dbReference type="ChEBI" id="CHEBI:29105"/>
    </ligand>
</feature>
<evidence type="ECO:0000256" key="3">
    <source>
        <dbReference type="ARBA" id="ARBA00022723"/>
    </source>
</evidence>
<dbReference type="InterPro" id="IPR018317">
    <property type="entry name" value="QueC"/>
</dbReference>
<evidence type="ECO:0000256" key="1">
    <source>
        <dbReference type="ARBA" id="ARBA00005061"/>
    </source>
</evidence>
<dbReference type="PATRIC" id="fig|1203554.3.peg.2555"/>
<evidence type="ECO:0000313" key="13">
    <source>
        <dbReference type="Proteomes" id="UP000014400"/>
    </source>
</evidence>
<dbReference type="GO" id="GO:0016879">
    <property type="term" value="F:ligase activity, forming carbon-nitrogen bonds"/>
    <property type="evidence" value="ECO:0007669"/>
    <property type="project" value="UniProtKB-UniRule"/>
</dbReference>
<dbReference type="NCBIfam" id="TIGR00364">
    <property type="entry name" value="7-cyano-7-deazaguanine synthase QueC"/>
    <property type="match status" value="1"/>
</dbReference>
<feature type="binding site" evidence="11">
    <location>
        <position position="223"/>
    </location>
    <ligand>
        <name>Zn(2+)</name>
        <dbReference type="ChEBI" id="CHEBI:29105"/>
    </ligand>
</feature>
<keyword evidence="4 11" id="KW-0547">Nucleotide-binding</keyword>
<dbReference type="HAMAP" id="MF_01633">
    <property type="entry name" value="QueC"/>
    <property type="match status" value="1"/>
</dbReference>
<dbReference type="GO" id="GO:0008270">
    <property type="term" value="F:zinc ion binding"/>
    <property type="evidence" value="ECO:0007669"/>
    <property type="project" value="UniProtKB-UniRule"/>
</dbReference>
<accession>S3BA87</accession>
<gene>
    <name evidence="11" type="primary">queC</name>
    <name evidence="12" type="ORF">HMPREF1476_02479</name>
</gene>
<comment type="pathway">
    <text evidence="1 11">Purine metabolism; 7-cyano-7-deazaguanine biosynthesis.</text>
</comment>
<evidence type="ECO:0000256" key="6">
    <source>
        <dbReference type="ARBA" id="ARBA00022833"/>
    </source>
</evidence>
<dbReference type="PIRSF" id="PIRSF006293">
    <property type="entry name" value="ExsB"/>
    <property type="match status" value="1"/>
</dbReference>
<dbReference type="UniPathway" id="UPA00391"/>
<organism evidence="12 13">
    <name type="scientific">Sutterella wadsworthensis HGA0223</name>
    <dbReference type="NCBI Taxonomy" id="1203554"/>
    <lineage>
        <taxon>Bacteria</taxon>
        <taxon>Pseudomonadati</taxon>
        <taxon>Pseudomonadota</taxon>
        <taxon>Betaproteobacteria</taxon>
        <taxon>Burkholderiales</taxon>
        <taxon>Sutterellaceae</taxon>
        <taxon>Sutterella</taxon>
    </lineage>
</organism>
<evidence type="ECO:0000256" key="5">
    <source>
        <dbReference type="ARBA" id="ARBA00022785"/>
    </source>
</evidence>
<dbReference type="eggNOG" id="COG0603">
    <property type="taxonomic scope" value="Bacteria"/>
</dbReference>
<name>S3BA87_9BURK</name>
<keyword evidence="6 11" id="KW-0862">Zinc</keyword>
<dbReference type="EMBL" id="ATCF01000039">
    <property type="protein sequence ID" value="EPD97426.1"/>
    <property type="molecule type" value="Genomic_DNA"/>
</dbReference>
<comment type="catalytic activity">
    <reaction evidence="10 11">
        <text>7-carboxy-7-carbaguanine + NH4(+) + 2 ATP = 7-cyano-7-carbaguanine + 2 AMP + 2 diphosphate + 2 H(+)</text>
        <dbReference type="Rhea" id="RHEA:27982"/>
        <dbReference type="ChEBI" id="CHEBI:15378"/>
        <dbReference type="ChEBI" id="CHEBI:28938"/>
        <dbReference type="ChEBI" id="CHEBI:30616"/>
        <dbReference type="ChEBI" id="CHEBI:33019"/>
        <dbReference type="ChEBI" id="CHEBI:45075"/>
        <dbReference type="ChEBI" id="CHEBI:61036"/>
        <dbReference type="ChEBI" id="CHEBI:456215"/>
        <dbReference type="EC" id="6.3.4.20"/>
    </reaction>
</comment>
<keyword evidence="3 11" id="KW-0479">Metal-binding</keyword>
<dbReference type="GO" id="GO:0008616">
    <property type="term" value="P:tRNA queuosine(34) biosynthetic process"/>
    <property type="evidence" value="ECO:0007669"/>
    <property type="project" value="UniProtKB-UniRule"/>
</dbReference>
<dbReference type="AlphaFoldDB" id="S3BA87"/>
<dbReference type="HOGENOM" id="CLU_081854_0_0_4"/>
<evidence type="ECO:0000256" key="4">
    <source>
        <dbReference type="ARBA" id="ARBA00022741"/>
    </source>
</evidence>
<evidence type="ECO:0000256" key="8">
    <source>
        <dbReference type="ARBA" id="ARBA00037993"/>
    </source>
</evidence>
<dbReference type="PANTHER" id="PTHR42914">
    <property type="entry name" value="7-CYANO-7-DEAZAGUANINE SYNTHASE"/>
    <property type="match status" value="1"/>
</dbReference>
<comment type="cofactor">
    <cofactor evidence="11">
        <name>Zn(2+)</name>
        <dbReference type="ChEBI" id="CHEBI:29105"/>
    </cofactor>
    <text evidence="11">Binds 1 zinc ion per subunit.</text>
</comment>
<evidence type="ECO:0000256" key="2">
    <source>
        <dbReference type="ARBA" id="ARBA00022598"/>
    </source>
</evidence>
<reference evidence="12 13" key="1">
    <citation type="submission" date="2013-04" db="EMBL/GenBank/DDBJ databases">
        <title>The Genome Sequence of Sutterella wadsworthensis HGA0223.</title>
        <authorList>
            <consortium name="The Broad Institute Genomics Platform"/>
            <person name="Earl A."/>
            <person name="Ward D."/>
            <person name="Feldgarden M."/>
            <person name="Gevers D."/>
            <person name="Schmidt T.M."/>
            <person name="Dover J."/>
            <person name="Dai D."/>
            <person name="Walker B."/>
            <person name="Young S."/>
            <person name="Zeng Q."/>
            <person name="Gargeya S."/>
            <person name="Fitzgerald M."/>
            <person name="Haas B."/>
            <person name="Abouelleil A."/>
            <person name="Allen A.W."/>
            <person name="Alvarado L."/>
            <person name="Arachchi H.M."/>
            <person name="Berlin A.M."/>
            <person name="Chapman S.B."/>
            <person name="Gainer-Dewar J."/>
            <person name="Goldberg J."/>
            <person name="Griggs A."/>
            <person name="Gujja S."/>
            <person name="Hansen M."/>
            <person name="Howarth C."/>
            <person name="Imamovic A."/>
            <person name="Ireland A."/>
            <person name="Larimer J."/>
            <person name="McCowan C."/>
            <person name="Murphy C."/>
            <person name="Pearson M."/>
            <person name="Poon T.W."/>
            <person name="Priest M."/>
            <person name="Roberts A."/>
            <person name="Saif S."/>
            <person name="Shea T."/>
            <person name="Sisk P."/>
            <person name="Sykes S."/>
            <person name="Wortman J."/>
            <person name="Nusbaum C."/>
            <person name="Birren B."/>
        </authorList>
    </citation>
    <scope>NUCLEOTIDE SEQUENCE [LARGE SCALE GENOMIC DNA]</scope>
    <source>
        <strain evidence="12 13">HGA0223</strain>
    </source>
</reference>
<evidence type="ECO:0000256" key="7">
    <source>
        <dbReference type="ARBA" id="ARBA00022840"/>
    </source>
</evidence>
<feature type="binding site" evidence="11">
    <location>
        <position position="208"/>
    </location>
    <ligand>
        <name>Zn(2+)</name>
        <dbReference type="ChEBI" id="CHEBI:29105"/>
    </ligand>
</feature>
<dbReference type="Gene3D" id="3.40.50.620">
    <property type="entry name" value="HUPs"/>
    <property type="match status" value="1"/>
</dbReference>
<keyword evidence="7 11" id="KW-0067">ATP-binding</keyword>
<dbReference type="CDD" id="cd01995">
    <property type="entry name" value="QueC-like"/>
    <property type="match status" value="1"/>
</dbReference>
<evidence type="ECO:0000256" key="9">
    <source>
        <dbReference type="ARBA" id="ARBA00039149"/>
    </source>
</evidence>
<comment type="similarity">
    <text evidence="8 11">Belongs to the QueC family.</text>
</comment>
<comment type="function">
    <text evidence="11">Catalyzes the ATP-dependent conversion of 7-carboxy-7-deazaguanine (CDG) to 7-cyano-7-deazaguanine (preQ(0)).</text>
</comment>